<proteinExistence type="predicted"/>
<protein>
    <submittedName>
        <fullName evidence="4">Sporulation related domain-containing protein</fullName>
    </submittedName>
</protein>
<feature type="compositionally biased region" description="Basic and acidic residues" evidence="1">
    <location>
        <begin position="35"/>
        <end position="46"/>
    </location>
</feature>
<accession>A0A1G9S2V0</accession>
<evidence type="ECO:0000256" key="1">
    <source>
        <dbReference type="SAM" id="MobiDB-lite"/>
    </source>
</evidence>
<feature type="compositionally biased region" description="Basic and acidic residues" evidence="1">
    <location>
        <begin position="116"/>
        <end position="130"/>
    </location>
</feature>
<gene>
    <name evidence="4" type="ORF">SAMN05216191_11127</name>
</gene>
<feature type="compositionally biased region" description="Basic and acidic residues" evidence="1">
    <location>
        <begin position="60"/>
        <end position="69"/>
    </location>
</feature>
<feature type="transmembrane region" description="Helical" evidence="2">
    <location>
        <begin position="165"/>
        <end position="187"/>
    </location>
</feature>
<reference evidence="4 5" key="1">
    <citation type="submission" date="2016-10" db="EMBL/GenBank/DDBJ databases">
        <authorList>
            <person name="de Groot N.N."/>
        </authorList>
    </citation>
    <scope>NUCLEOTIDE SEQUENCE [LARGE SCALE GENOMIC DNA]</scope>
    <source>
        <strain evidence="4 5">CGMCC 1.10239</strain>
    </source>
</reference>
<name>A0A1G9S2V0_9BACL</name>
<dbReference type="AlphaFoldDB" id="A0A1G9S2V0"/>
<keyword evidence="2" id="KW-1133">Transmembrane helix</keyword>
<evidence type="ECO:0000313" key="4">
    <source>
        <dbReference type="EMBL" id="SDM29744.1"/>
    </source>
</evidence>
<dbReference type="InterPro" id="IPR036680">
    <property type="entry name" value="SPOR-like_sf"/>
</dbReference>
<evidence type="ECO:0000256" key="2">
    <source>
        <dbReference type="SAM" id="Phobius"/>
    </source>
</evidence>
<dbReference type="Proteomes" id="UP000182783">
    <property type="component" value="Unassembled WGS sequence"/>
</dbReference>
<dbReference type="GO" id="GO:0042834">
    <property type="term" value="F:peptidoglycan binding"/>
    <property type="evidence" value="ECO:0007669"/>
    <property type="project" value="InterPro"/>
</dbReference>
<dbReference type="OrthoDB" id="2680382at2"/>
<dbReference type="Gene3D" id="3.30.70.1070">
    <property type="entry name" value="Sporulation related repeat"/>
    <property type="match status" value="1"/>
</dbReference>
<feature type="compositionally biased region" description="Basic and acidic residues" evidence="1">
    <location>
        <begin position="78"/>
        <end position="104"/>
    </location>
</feature>
<dbReference type="RefSeq" id="WP_074648382.1">
    <property type="nucleotide sequence ID" value="NZ_CP048429.1"/>
</dbReference>
<keyword evidence="2" id="KW-0472">Membrane</keyword>
<dbReference type="InterPro" id="IPR007730">
    <property type="entry name" value="SPOR-like_dom"/>
</dbReference>
<feature type="domain" description="SPOR" evidence="3">
    <location>
        <begin position="236"/>
        <end position="303"/>
    </location>
</feature>
<sequence length="431" mass="46388">MSNGRMTFKFDADTGNTRTEPFNRRSGSGLGTARDYAEAGQRREVELLQQRYPGDTGIESPRKEVSKEPEEYDPALLYREDQEDRISTREDTRPFFFHSDHPPDLWDQPPRYPHAPAEDYKDWPEERSHGPEWSTEYGQYEDNPLRGGSYGGSYHARRPSYWWKLALSIAGALGTGILLGYAALSLFGGGSLTGGNNTPSVTSPAVQSGTDTGAVLPPDAGGNAGMNRIPVKVAAQTYYLLQYGVFSTPAGAEQARQELLAAGLAAGLDPADGNRVYAGMSPDREQAKLLSSGLKNQGIELYVREVSLPAVEQTAFAGSAETVDSYFAASGKLLSGLSSLSASQLSGQGGTADSAAVSDLHMQWTEAVRALEPGLPAAAQKLCAGLEKSVSRGISALNEYNKNQAQALLWEVQEAMMSFLTTQKSLLSALS</sequence>
<dbReference type="Pfam" id="PF05036">
    <property type="entry name" value="SPOR"/>
    <property type="match status" value="1"/>
</dbReference>
<keyword evidence="2" id="KW-0812">Transmembrane</keyword>
<organism evidence="4 5">
    <name type="scientific">Paenibacillus jilunlii</name>
    <dbReference type="NCBI Taxonomy" id="682956"/>
    <lineage>
        <taxon>Bacteria</taxon>
        <taxon>Bacillati</taxon>
        <taxon>Bacillota</taxon>
        <taxon>Bacilli</taxon>
        <taxon>Bacillales</taxon>
        <taxon>Paenibacillaceae</taxon>
        <taxon>Paenibacillus</taxon>
    </lineage>
</organism>
<dbReference type="SUPFAM" id="SSF110997">
    <property type="entry name" value="Sporulation related repeat"/>
    <property type="match status" value="1"/>
</dbReference>
<feature type="region of interest" description="Disordered" evidence="1">
    <location>
        <begin position="1"/>
        <end position="136"/>
    </location>
</feature>
<evidence type="ECO:0000259" key="3">
    <source>
        <dbReference type="Pfam" id="PF05036"/>
    </source>
</evidence>
<evidence type="ECO:0000313" key="5">
    <source>
        <dbReference type="Proteomes" id="UP000182783"/>
    </source>
</evidence>
<dbReference type="EMBL" id="FNGM01000011">
    <property type="protein sequence ID" value="SDM29744.1"/>
    <property type="molecule type" value="Genomic_DNA"/>
</dbReference>